<feature type="compositionally biased region" description="Basic and acidic residues" evidence="1">
    <location>
        <begin position="238"/>
        <end position="247"/>
    </location>
</feature>
<feature type="region of interest" description="Disordered" evidence="1">
    <location>
        <begin position="1"/>
        <end position="20"/>
    </location>
</feature>
<feature type="region of interest" description="Disordered" evidence="1">
    <location>
        <begin position="49"/>
        <end position="122"/>
    </location>
</feature>
<feature type="compositionally biased region" description="Basic residues" evidence="1">
    <location>
        <begin position="106"/>
        <end position="116"/>
    </location>
</feature>
<reference evidence="3" key="1">
    <citation type="submission" date="2016-11" db="EMBL/GenBank/DDBJ databases">
        <authorList>
            <person name="Varghese N."/>
            <person name="Submissions S."/>
        </authorList>
    </citation>
    <scope>NUCLEOTIDE SEQUENCE [LARGE SCALE GENOMIC DNA]</scope>
    <source>
        <strain evidence="3">DX253</strain>
    </source>
</reference>
<organism evidence="2 3">
    <name type="scientific">Haladaptatus paucihalophilus DX253</name>
    <dbReference type="NCBI Taxonomy" id="797209"/>
    <lineage>
        <taxon>Archaea</taxon>
        <taxon>Methanobacteriati</taxon>
        <taxon>Methanobacteriota</taxon>
        <taxon>Stenosarchaea group</taxon>
        <taxon>Halobacteria</taxon>
        <taxon>Halobacteriales</taxon>
        <taxon>Haladaptataceae</taxon>
        <taxon>Haladaptatus</taxon>
    </lineage>
</organism>
<protein>
    <recommendedName>
        <fullName evidence="4">LVIVD repeat-containing protein</fullName>
    </recommendedName>
</protein>
<evidence type="ECO:0000313" key="3">
    <source>
        <dbReference type="Proteomes" id="UP000184203"/>
    </source>
</evidence>
<dbReference type="EMBL" id="FRAN01000001">
    <property type="protein sequence ID" value="SHK25029.1"/>
    <property type="molecule type" value="Genomic_DNA"/>
</dbReference>
<accession>A0A1M6QXN2</accession>
<sequence>MDGKNSGWESEANDTNDGFRLGRRRALQLSGLGIGSMAIPGLSSSSVRAAEEGGECAEGPFERTYSGGSVNFGRIASRPKRTATEAKQAGAGEPASEREIEASRAHGQHGRHRHEQKHGWWGDGEDELSILTEYDGVNAEQTSGGVPSDSQIAAGYGKVIHAVNTQVAVFNKRSGHKELSVQLNDIFAPVIDEPEGGYVYGEPFVFDPRARYDRRENRFVVAAVQYEPGITEDGEIVTREEMEERAGGEPGEGEEGEDGAETAAETLERPPRGWWVVAVSETPNPNGEWNVYRIPPLDNEGLVDYPTLGLDRDAIYLAQNFFGEDVSVTMVTLDKEAIYRGRDTTGYHFTDLDNPNVEREDFTLQPALQPFSGGQHGTFYLLDSTFPNPTASALTMWELTDPLDDPTLECHTVPVEEFAYPPTAEQPDSEKRIDTLGTRQMNLDYNDGSLWTAHTIAYDWNGDGEPVAAIKWYEVDTRTRQVVQSGVYGEPGTSYFIPTIQSDGDTTIITHNVSGPDTYPSMAVAGRTEWYDRNKLEDSIVVEEGKSRYDYGEGEDVMRWGDYNGISVDPHTGTFWTVGQYSPDIDIDPAAEERDPYHTRIAEVTFGDGWGHGHGGHDDHDDRGRWD</sequence>
<feature type="compositionally biased region" description="Basic and acidic residues" evidence="1">
    <location>
        <begin position="615"/>
        <end position="627"/>
    </location>
</feature>
<evidence type="ECO:0008006" key="4">
    <source>
        <dbReference type="Google" id="ProtNLM"/>
    </source>
</evidence>
<evidence type="ECO:0000313" key="2">
    <source>
        <dbReference type="EMBL" id="SHK25029.1"/>
    </source>
</evidence>
<feature type="region of interest" description="Disordered" evidence="1">
    <location>
        <begin position="608"/>
        <end position="627"/>
    </location>
</feature>
<keyword evidence="3" id="KW-1185">Reference proteome</keyword>
<dbReference type="PROSITE" id="PS51318">
    <property type="entry name" value="TAT"/>
    <property type="match status" value="1"/>
</dbReference>
<dbReference type="Proteomes" id="UP000184203">
    <property type="component" value="Unassembled WGS sequence"/>
</dbReference>
<evidence type="ECO:0000256" key="1">
    <source>
        <dbReference type="SAM" id="MobiDB-lite"/>
    </source>
</evidence>
<feature type="compositionally biased region" description="Basic and acidic residues" evidence="1">
    <location>
        <begin position="95"/>
        <end position="104"/>
    </location>
</feature>
<gene>
    <name evidence="2" type="ORF">SAMN05444342_1103</name>
</gene>
<name>A0A1M6QXN2_HALPU</name>
<feature type="region of interest" description="Disordered" evidence="1">
    <location>
        <begin position="238"/>
        <end position="267"/>
    </location>
</feature>
<dbReference type="InterPro" id="IPR006311">
    <property type="entry name" value="TAT_signal"/>
</dbReference>
<feature type="compositionally biased region" description="Acidic residues" evidence="1">
    <location>
        <begin position="251"/>
        <end position="260"/>
    </location>
</feature>
<proteinExistence type="predicted"/>
<dbReference type="AlphaFoldDB" id="A0A1M6QXN2"/>